<accession>Q2IEH9</accession>
<feature type="domain" description="UvrD-like helicase ATP-binding" evidence="8">
    <location>
        <begin position="3"/>
        <end position="282"/>
    </location>
</feature>
<evidence type="ECO:0000313" key="10">
    <source>
        <dbReference type="Proteomes" id="UP000001935"/>
    </source>
</evidence>
<dbReference type="AlphaFoldDB" id="Q2IEH9"/>
<evidence type="ECO:0000256" key="3">
    <source>
        <dbReference type="ARBA" id="ARBA00022806"/>
    </source>
</evidence>
<dbReference type="KEGG" id="ade:Adeh_3223"/>
<dbReference type="Pfam" id="PF00580">
    <property type="entry name" value="UvrD-helicase"/>
    <property type="match status" value="1"/>
</dbReference>
<dbReference type="GO" id="GO:0043138">
    <property type="term" value="F:3'-5' DNA helicase activity"/>
    <property type="evidence" value="ECO:0007669"/>
    <property type="project" value="TreeGrafter"/>
</dbReference>
<dbReference type="PANTHER" id="PTHR11070">
    <property type="entry name" value="UVRD / RECB / PCRA DNA HELICASE FAMILY MEMBER"/>
    <property type="match status" value="1"/>
</dbReference>
<dbReference type="EMBL" id="CP000251">
    <property type="protein sequence ID" value="ABC82991.1"/>
    <property type="molecule type" value="Genomic_DNA"/>
</dbReference>
<dbReference type="STRING" id="290397.Adeh_3223"/>
<keyword evidence="3 7" id="KW-0347">Helicase</keyword>
<dbReference type="GO" id="GO:0005524">
    <property type="term" value="F:ATP binding"/>
    <property type="evidence" value="ECO:0007669"/>
    <property type="project" value="UniProtKB-UniRule"/>
</dbReference>
<reference evidence="9 10" key="1">
    <citation type="submission" date="2006-01" db="EMBL/GenBank/DDBJ databases">
        <title>Complete sequence of Anaeromyxobacter dehalogenans 2CP-C.</title>
        <authorList>
            <consortium name="US DOE Joint Genome Institute"/>
            <person name="Copeland A."/>
            <person name="Lucas S."/>
            <person name="Lapidus A."/>
            <person name="Barry K."/>
            <person name="Detter J.C."/>
            <person name="Glavina T."/>
            <person name="Hammon N."/>
            <person name="Israni S."/>
            <person name="Pitluck S."/>
            <person name="Brettin T."/>
            <person name="Bruce D."/>
            <person name="Han C."/>
            <person name="Tapia R."/>
            <person name="Gilna P."/>
            <person name="Kiss H."/>
            <person name="Schmutz J."/>
            <person name="Larimer F."/>
            <person name="Land M."/>
            <person name="Kyrpides N."/>
            <person name="Anderson I."/>
            <person name="Sanford R.A."/>
            <person name="Ritalahti K.M."/>
            <person name="Thomas H.S."/>
            <person name="Kirby J.R."/>
            <person name="Zhulin I.B."/>
            <person name="Loeffler F.E."/>
            <person name="Richardson P."/>
        </authorList>
    </citation>
    <scope>NUCLEOTIDE SEQUENCE [LARGE SCALE GENOMIC DNA]</scope>
    <source>
        <strain evidence="9 10">2CP-C</strain>
    </source>
</reference>
<evidence type="ECO:0000256" key="6">
    <source>
        <dbReference type="ARBA" id="ARBA00034923"/>
    </source>
</evidence>
<feature type="binding site" evidence="7">
    <location>
        <begin position="24"/>
        <end position="31"/>
    </location>
    <ligand>
        <name>ATP</name>
        <dbReference type="ChEBI" id="CHEBI:30616"/>
    </ligand>
</feature>
<dbReference type="Gene3D" id="1.10.10.160">
    <property type="match status" value="1"/>
</dbReference>
<keyword evidence="2 7" id="KW-0378">Hydrolase</keyword>
<dbReference type="Proteomes" id="UP000001935">
    <property type="component" value="Chromosome"/>
</dbReference>
<evidence type="ECO:0000256" key="1">
    <source>
        <dbReference type="ARBA" id="ARBA00022741"/>
    </source>
</evidence>
<keyword evidence="4 7" id="KW-0067">ATP-binding</keyword>
<dbReference type="RefSeq" id="WP_011422273.1">
    <property type="nucleotide sequence ID" value="NC_007760.1"/>
</dbReference>
<evidence type="ECO:0000256" key="5">
    <source>
        <dbReference type="ARBA" id="ARBA00023125"/>
    </source>
</evidence>
<evidence type="ECO:0000256" key="2">
    <source>
        <dbReference type="ARBA" id="ARBA00022801"/>
    </source>
</evidence>
<dbReference type="InterPro" id="IPR014016">
    <property type="entry name" value="UvrD-like_ATP-bd"/>
</dbReference>
<dbReference type="GO" id="GO:0000725">
    <property type="term" value="P:recombinational repair"/>
    <property type="evidence" value="ECO:0007669"/>
    <property type="project" value="TreeGrafter"/>
</dbReference>
<dbReference type="SUPFAM" id="SSF52540">
    <property type="entry name" value="P-loop containing nucleoside triphosphate hydrolases"/>
    <property type="match status" value="1"/>
</dbReference>
<evidence type="ECO:0000256" key="4">
    <source>
        <dbReference type="ARBA" id="ARBA00022840"/>
    </source>
</evidence>
<dbReference type="Gene3D" id="3.40.50.300">
    <property type="entry name" value="P-loop containing nucleotide triphosphate hydrolases"/>
    <property type="match status" value="2"/>
</dbReference>
<dbReference type="GO" id="GO:0016787">
    <property type="term" value="F:hydrolase activity"/>
    <property type="evidence" value="ECO:0007669"/>
    <property type="project" value="UniProtKB-UniRule"/>
</dbReference>
<protein>
    <recommendedName>
        <fullName evidence="6">DNA 3'-5' helicase II</fullName>
    </recommendedName>
</protein>
<evidence type="ECO:0000256" key="7">
    <source>
        <dbReference type="PROSITE-ProRule" id="PRU00560"/>
    </source>
</evidence>
<dbReference type="HOGENOM" id="CLU_004585_8_2_7"/>
<dbReference type="InterPro" id="IPR027417">
    <property type="entry name" value="P-loop_NTPase"/>
</dbReference>
<dbReference type="InterPro" id="IPR013986">
    <property type="entry name" value="DExx_box_DNA_helicase_dom_sf"/>
</dbReference>
<dbReference type="GO" id="GO:0003677">
    <property type="term" value="F:DNA binding"/>
    <property type="evidence" value="ECO:0007669"/>
    <property type="project" value="UniProtKB-KW"/>
</dbReference>
<proteinExistence type="predicted"/>
<organism evidence="9 10">
    <name type="scientific">Anaeromyxobacter dehalogenans (strain 2CP-C)</name>
    <dbReference type="NCBI Taxonomy" id="290397"/>
    <lineage>
        <taxon>Bacteria</taxon>
        <taxon>Pseudomonadati</taxon>
        <taxon>Myxococcota</taxon>
        <taxon>Myxococcia</taxon>
        <taxon>Myxococcales</taxon>
        <taxon>Cystobacterineae</taxon>
        <taxon>Anaeromyxobacteraceae</taxon>
        <taxon>Anaeromyxobacter</taxon>
    </lineage>
</organism>
<dbReference type="InterPro" id="IPR000212">
    <property type="entry name" value="DNA_helicase_UvrD/REP"/>
</dbReference>
<gene>
    <name evidence="9" type="ordered locus">Adeh_3223</name>
</gene>
<dbReference type="eggNOG" id="COG0210">
    <property type="taxonomic scope" value="Bacteria"/>
</dbReference>
<evidence type="ECO:0000259" key="8">
    <source>
        <dbReference type="PROSITE" id="PS51198"/>
    </source>
</evidence>
<dbReference type="Pfam" id="PF13538">
    <property type="entry name" value="UvrD_C_2"/>
    <property type="match status" value="1"/>
</dbReference>
<dbReference type="PROSITE" id="PS51198">
    <property type="entry name" value="UVRD_HELICASE_ATP_BIND"/>
    <property type="match status" value="1"/>
</dbReference>
<dbReference type="InterPro" id="IPR027785">
    <property type="entry name" value="UvrD-like_helicase_C"/>
</dbReference>
<dbReference type="OrthoDB" id="7211215at2"/>
<sequence>MTFAALTAEQEAVVLSDKTVFVTACPGAGKTRVIVEAFLREGGRAQAAHGVLVLSFSRCAADEIRKRCVREGRASAFEYPHFVDTFDAFVSRFLVAPFRNRWCPGRPVTYLDSWDRLGVKVHLRLKNAPPPIPLSAFELKDVDAVALQPRNVEYAFRKAAAQHLDALNAEANALRGKLLARGYMTCADGRALALSRVREARGQPVLKAIAARFPVAIVDEVQDCNSADLEILERLMAAGVRTLAVGDPNQDIYRFRGADGRRAARLFVSASQLSLTGNHRSTENICRFASSVKLAAGSDTAVGRYGAEVSPVVVLGYEPPLDAGLGDAFVVRLRALRISAEDGAVLAYQEADALAAVGRTKDAGASRVAKLASAIEVFRSAAPRPADLLAATEHAESLLLAKHGLKCSSALPKEVAQRNGIDSVALRTEALRILCSLAKESIGIGDASWLERARCALDRADMLLPTGTTCASGQVLKKAGKEWRVPEAPCEFRGTATTVHAAKGREYPGVMVVLPPGKRTKQLLDEWETRQDSEGRAVLYVAATRAQRLLVLAAPNEYASRVYSLASRDGAHCVLDPIARQGVEEAVLVEA</sequence>
<name>Q2IEH9_ANADE</name>
<dbReference type="PANTHER" id="PTHR11070:SF2">
    <property type="entry name" value="ATP-DEPENDENT DNA HELICASE SRS2"/>
    <property type="match status" value="1"/>
</dbReference>
<keyword evidence="1 7" id="KW-0547">Nucleotide-binding</keyword>
<keyword evidence="5" id="KW-0238">DNA-binding</keyword>
<evidence type="ECO:0000313" key="9">
    <source>
        <dbReference type="EMBL" id="ABC82991.1"/>
    </source>
</evidence>